<feature type="transmembrane region" description="Helical" evidence="8">
    <location>
        <begin position="369"/>
        <end position="389"/>
    </location>
</feature>
<dbReference type="Pfam" id="PF00361">
    <property type="entry name" value="Proton_antipo_M"/>
    <property type="match status" value="1"/>
</dbReference>
<dbReference type="Proteomes" id="UP001221302">
    <property type="component" value="Unassembled WGS sequence"/>
</dbReference>
<evidence type="ECO:0000256" key="8">
    <source>
        <dbReference type="SAM" id="Phobius"/>
    </source>
</evidence>
<keyword evidence="11" id="KW-1185">Reference proteome</keyword>
<feature type="transmembrane region" description="Helical" evidence="8">
    <location>
        <begin position="28"/>
        <end position="46"/>
    </location>
</feature>
<proteinExistence type="predicted"/>
<feature type="transmembrane region" description="Helical" evidence="8">
    <location>
        <begin position="98"/>
        <end position="117"/>
    </location>
</feature>
<keyword evidence="3 7" id="KW-0812">Transmembrane</keyword>
<evidence type="ECO:0000256" key="5">
    <source>
        <dbReference type="ARBA" id="ARBA00023002"/>
    </source>
</evidence>
<gene>
    <name evidence="10" type="ORF">P0M35_09430</name>
</gene>
<name>A0AAE3P0X9_9BACT</name>
<evidence type="ECO:0000259" key="9">
    <source>
        <dbReference type="Pfam" id="PF00361"/>
    </source>
</evidence>
<dbReference type="PANTHER" id="PTHR42682">
    <property type="entry name" value="HYDROGENASE-4 COMPONENT F"/>
    <property type="match status" value="1"/>
</dbReference>
<feature type="domain" description="NADH:quinone oxidoreductase/Mrp antiporter transmembrane" evidence="9">
    <location>
        <begin position="119"/>
        <end position="411"/>
    </location>
</feature>
<feature type="transmembrane region" description="Helical" evidence="8">
    <location>
        <begin position="273"/>
        <end position="292"/>
    </location>
</feature>
<evidence type="ECO:0000256" key="6">
    <source>
        <dbReference type="ARBA" id="ARBA00023136"/>
    </source>
</evidence>
<keyword evidence="5" id="KW-0560">Oxidoreductase</keyword>
<evidence type="ECO:0000256" key="4">
    <source>
        <dbReference type="ARBA" id="ARBA00022989"/>
    </source>
</evidence>
<dbReference type="GO" id="GO:0016491">
    <property type="term" value="F:oxidoreductase activity"/>
    <property type="evidence" value="ECO:0007669"/>
    <property type="project" value="UniProtKB-KW"/>
</dbReference>
<dbReference type="GO" id="GO:0005886">
    <property type="term" value="C:plasma membrane"/>
    <property type="evidence" value="ECO:0007669"/>
    <property type="project" value="UniProtKB-SubCell"/>
</dbReference>
<comment type="caution">
    <text evidence="10">The sequence shown here is derived from an EMBL/GenBank/DDBJ whole genome shotgun (WGS) entry which is preliminary data.</text>
</comment>
<organism evidence="10 11">
    <name type="scientific">Stygiobacter electus</name>
    <dbReference type="NCBI Taxonomy" id="3032292"/>
    <lineage>
        <taxon>Bacteria</taxon>
        <taxon>Pseudomonadati</taxon>
        <taxon>Ignavibacteriota</taxon>
        <taxon>Ignavibacteria</taxon>
        <taxon>Ignavibacteriales</taxon>
        <taxon>Melioribacteraceae</taxon>
        <taxon>Stygiobacter</taxon>
    </lineage>
</organism>
<dbReference type="InterPro" id="IPR052175">
    <property type="entry name" value="ComplexI-like_HydComp"/>
</dbReference>
<keyword evidence="4 8" id="KW-1133">Transmembrane helix</keyword>
<protein>
    <submittedName>
        <fullName evidence="10">Proton-conducting transporter membrane subunit</fullName>
    </submittedName>
</protein>
<keyword evidence="2" id="KW-1003">Cell membrane</keyword>
<dbReference type="InterPro" id="IPR001750">
    <property type="entry name" value="ND/Mrp_TM"/>
</dbReference>
<feature type="transmembrane region" description="Helical" evidence="8">
    <location>
        <begin position="154"/>
        <end position="181"/>
    </location>
</feature>
<dbReference type="AlphaFoldDB" id="A0AAE3P0X9"/>
<dbReference type="PANTHER" id="PTHR42682:SF5">
    <property type="entry name" value="HYDROGENASE-4 COMPONENT F"/>
    <property type="match status" value="1"/>
</dbReference>
<dbReference type="RefSeq" id="WP_321536143.1">
    <property type="nucleotide sequence ID" value="NZ_JARGDL010000013.1"/>
</dbReference>
<evidence type="ECO:0000256" key="1">
    <source>
        <dbReference type="ARBA" id="ARBA00004651"/>
    </source>
</evidence>
<feature type="transmembrane region" description="Helical" evidence="8">
    <location>
        <begin position="66"/>
        <end position="86"/>
    </location>
</feature>
<evidence type="ECO:0000313" key="11">
    <source>
        <dbReference type="Proteomes" id="UP001221302"/>
    </source>
</evidence>
<evidence type="ECO:0000256" key="2">
    <source>
        <dbReference type="ARBA" id="ARBA00022475"/>
    </source>
</evidence>
<dbReference type="EMBL" id="JARGDL010000013">
    <property type="protein sequence ID" value="MDF1612372.1"/>
    <property type="molecule type" value="Genomic_DNA"/>
</dbReference>
<feature type="transmembrane region" description="Helical" evidence="8">
    <location>
        <begin position="304"/>
        <end position="326"/>
    </location>
</feature>
<keyword evidence="6 8" id="KW-0472">Membrane</keyword>
<evidence type="ECO:0000313" key="10">
    <source>
        <dbReference type="EMBL" id="MDF1612372.1"/>
    </source>
</evidence>
<evidence type="ECO:0000256" key="3">
    <source>
        <dbReference type="ARBA" id="ARBA00022692"/>
    </source>
</evidence>
<reference evidence="10" key="1">
    <citation type="submission" date="2023-03" db="EMBL/GenBank/DDBJ databases">
        <title>Stygiobacter electus gen. nov., sp. nov., facultatively anaerobic thermotolerant bacterium of the class Ignavibacteria from a well of Yessentuki mineral water deposit.</title>
        <authorList>
            <person name="Podosokorskaya O.A."/>
            <person name="Elcheninov A.G."/>
            <person name="Petrova N.F."/>
            <person name="Zavarzina D.G."/>
            <person name="Kublanov I.V."/>
            <person name="Merkel A.Y."/>
        </authorList>
    </citation>
    <scope>NUCLEOTIDE SEQUENCE</scope>
    <source>
        <strain evidence="10">09-Me</strain>
    </source>
</reference>
<feature type="transmembrane region" description="Helical" evidence="8">
    <location>
        <begin position="201"/>
        <end position="220"/>
    </location>
</feature>
<comment type="subcellular location">
    <subcellularLocation>
        <location evidence="1">Cell membrane</location>
        <topology evidence="1">Multi-pass membrane protein</topology>
    </subcellularLocation>
    <subcellularLocation>
        <location evidence="7">Membrane</location>
        <topology evidence="7">Multi-pass membrane protein</topology>
    </subcellularLocation>
</comment>
<feature type="transmembrane region" description="Helical" evidence="8">
    <location>
        <begin position="447"/>
        <end position="466"/>
    </location>
</feature>
<feature type="transmembrane region" description="Helical" evidence="8">
    <location>
        <begin position="401"/>
        <end position="420"/>
    </location>
</feature>
<evidence type="ECO:0000256" key="7">
    <source>
        <dbReference type="RuleBase" id="RU000320"/>
    </source>
</evidence>
<feature type="transmembrane region" description="Helical" evidence="8">
    <location>
        <begin position="240"/>
        <end position="261"/>
    </location>
</feature>
<accession>A0AAE3P0X9</accession>
<feature type="transmembrane region" description="Helical" evidence="8">
    <location>
        <begin position="6"/>
        <end position="21"/>
    </location>
</feature>
<sequence>MLDFTIFILLPLFASFLCYIVKNIKIHFFISFFVAIFHLVLSLLVFNKLYHTILPTYFGIDSISRFFILILSNVYFWVVIVSYNYLKRPYSEKVEESKKYYFLLLNFYLASNSAAMLSNHFGMYWVASEATTLSVAPLIYYYRNEESLEAMWKYMFTVSIGIAFAFIGILFLSLASKNILYDGRQLFYWELIKNASKLNTIWLKASFIFIFVGLSTKIGIAPMHSGDVDATSNAPSPIAALMSGSLRLTALLGVLRIFQIVTFSSTYSFAKSIMIIGSLLSLFVAFAYMFKANNYKRLLAYSSVEHLGIITLGIATGGLAFVGALYHSLYNSINKIVLFLMAGNIHYKYKSREIESVKSVFKNLPITGWLFLISVLAILGIPPFGIFFSEIKIFEGLIISNQWFILVAIMFFLLFIFVNMSKKVFEILFKEDDLFSNNYVKKEKFELIHLISIMLLIMLAVIPLSFSNTIYQNILSILNDFGMKI</sequence>